<feature type="compositionally biased region" description="Acidic residues" evidence="1">
    <location>
        <begin position="374"/>
        <end position="385"/>
    </location>
</feature>
<dbReference type="PANTHER" id="PTHR38698">
    <property type="entry name" value="EXPRESSED PROTEIN"/>
    <property type="match status" value="1"/>
</dbReference>
<feature type="region of interest" description="Disordered" evidence="1">
    <location>
        <begin position="335"/>
        <end position="450"/>
    </location>
</feature>
<dbReference type="EMBL" id="QEAQ01000064">
    <property type="protein sequence ID" value="TPX56835.1"/>
    <property type="molecule type" value="Genomic_DNA"/>
</dbReference>
<dbReference type="AlphaFoldDB" id="A0A507E0E2"/>
<feature type="compositionally biased region" description="Basic and acidic residues" evidence="1">
    <location>
        <begin position="148"/>
        <end position="182"/>
    </location>
</feature>
<reference evidence="2 3" key="1">
    <citation type="journal article" date="2019" name="Sci. Rep.">
        <title>Comparative genomics of chytrid fungi reveal insights into the obligate biotrophic and pathogenic lifestyle of Synchytrium endobioticum.</title>
        <authorList>
            <person name="van de Vossenberg B.T.L.H."/>
            <person name="Warris S."/>
            <person name="Nguyen H.D.T."/>
            <person name="van Gent-Pelzer M.P.E."/>
            <person name="Joly D.L."/>
            <person name="van de Geest H.C."/>
            <person name="Bonants P.J.M."/>
            <person name="Smith D.S."/>
            <person name="Levesque C.A."/>
            <person name="van der Lee T.A.J."/>
        </authorList>
    </citation>
    <scope>NUCLEOTIDE SEQUENCE [LARGE SCALE GENOMIC DNA]</scope>
    <source>
        <strain evidence="2 3">CBS 809.83</strain>
    </source>
</reference>
<feature type="compositionally biased region" description="Polar residues" evidence="1">
    <location>
        <begin position="38"/>
        <end position="67"/>
    </location>
</feature>
<feature type="compositionally biased region" description="Pro residues" evidence="1">
    <location>
        <begin position="336"/>
        <end position="345"/>
    </location>
</feature>
<proteinExistence type="predicted"/>
<dbReference type="PANTHER" id="PTHR38698:SF1">
    <property type="entry name" value="FUNGAL PROTEIN"/>
    <property type="match status" value="1"/>
</dbReference>
<feature type="region of interest" description="Disordered" evidence="1">
    <location>
        <begin position="794"/>
        <end position="819"/>
    </location>
</feature>
<evidence type="ECO:0000313" key="2">
    <source>
        <dbReference type="EMBL" id="TPX56835.1"/>
    </source>
</evidence>
<feature type="region of interest" description="Disordered" evidence="1">
    <location>
        <begin position="760"/>
        <end position="780"/>
    </location>
</feature>
<organism evidence="2 3">
    <name type="scientific">Powellomyces hirtus</name>
    <dbReference type="NCBI Taxonomy" id="109895"/>
    <lineage>
        <taxon>Eukaryota</taxon>
        <taxon>Fungi</taxon>
        <taxon>Fungi incertae sedis</taxon>
        <taxon>Chytridiomycota</taxon>
        <taxon>Chytridiomycota incertae sedis</taxon>
        <taxon>Chytridiomycetes</taxon>
        <taxon>Spizellomycetales</taxon>
        <taxon>Powellomycetaceae</taxon>
        <taxon>Powellomyces</taxon>
    </lineage>
</organism>
<feature type="region of interest" description="Disordered" evidence="1">
    <location>
        <begin position="1"/>
        <end position="315"/>
    </location>
</feature>
<name>A0A507E0E2_9FUNG</name>
<gene>
    <name evidence="2" type="ORF">PhCBS80983_g04251</name>
</gene>
<keyword evidence="3" id="KW-1185">Reference proteome</keyword>
<evidence type="ECO:0000256" key="1">
    <source>
        <dbReference type="SAM" id="MobiDB-lite"/>
    </source>
</evidence>
<comment type="caution">
    <text evidence="2">The sequence shown here is derived from an EMBL/GenBank/DDBJ whole genome shotgun (WGS) entry which is preliminary data.</text>
</comment>
<evidence type="ECO:0000313" key="3">
    <source>
        <dbReference type="Proteomes" id="UP000318582"/>
    </source>
</evidence>
<accession>A0A507E0E2</accession>
<dbReference type="Pfam" id="PF17104">
    <property type="entry name" value="YBL010C_LAA2"/>
    <property type="match status" value="1"/>
</dbReference>
<sequence length="819" mass="86440">MDERQPTETDTTERAGHSTDNLVEPLSLLDADVPPISSYAQLPSPTGFNGTSSPPADGPENQTSQHEQPLDASVFSAGLSPLADTAAQWASASPSPLRQDALEPLDVGGDQAAWGAVRGESGGKGSDGVEREVVGDHVGNVTSGEFGNEVRKDDDGGRLVEVEGSDEHQVEGGESKSNEHVAEFSILPPPGSGEETATLNADAPLIADQGGPDSVERTQTAAGVNTDEEQKGDGVLAELSGSNEHIAELSFLSPPTTAGSGAEAGGEEGLAGRNAPADVPGDDDSDSNNADAGFAFLPPPSAPVRETGFGTADADFDAPFSEEATVSQATIKRAEVPPPLLPPPANEASSGGFVPFLPPPSAPVQETGFGTADADFDAPFFEDDTLSQATTKTAEVPPPLLPPPANEASSGGFMPFLPPPPPAGTGLHDDDDDFSDFGDFSATTAAPPTVPTAVIEEADDDFGDFDDFATATVAGPVEASKIPSEAPRNGFVDSEDFAQPAATAEKEEPAGDPQEEGRIRDLLNALAVATGIAPTMMEDINGKLAKIFPAAPPSSTPPLPVNTFFDTVQSQDDRSKIVEPNAAFQIDAWYSLWQKMSSDTVYSDAAGTQFRWRKSHIRRAYLLGLDINIRADEQQQQPLVPLQRQPLDSQMSFGQLSPSTPRLPGDPSTPFLFTTEKGKTPRDAREMELLEAKRLCEVAEDDLRNQSVEQLAALVASLTAAHQKMQDQANYWLDSKEQLVMDAEMHNKMIASLVQYAQQQQTAPKASPRSSSPGKKGRREELLVAIAAAAGVNHNTMASCDRPSTRLDQRKPSHCEKLS</sequence>
<dbReference type="InterPro" id="IPR031355">
    <property type="entry name" value="YBL010C/LAA2-like"/>
</dbReference>
<dbReference type="Proteomes" id="UP000318582">
    <property type="component" value="Unassembled WGS sequence"/>
</dbReference>
<feature type="compositionally biased region" description="Pro residues" evidence="1">
    <location>
        <begin position="396"/>
        <end position="405"/>
    </location>
</feature>
<feature type="compositionally biased region" description="Basic and acidic residues" evidence="1">
    <location>
        <begin position="803"/>
        <end position="819"/>
    </location>
</feature>
<feature type="compositionally biased region" description="Polar residues" evidence="1">
    <location>
        <begin position="760"/>
        <end position="773"/>
    </location>
</feature>
<protein>
    <submittedName>
        <fullName evidence="2">Uncharacterized protein</fullName>
    </submittedName>
</protein>
<feature type="compositionally biased region" description="Basic and acidic residues" evidence="1">
    <location>
        <begin position="1"/>
        <end position="17"/>
    </location>
</feature>
<feature type="compositionally biased region" description="Low complexity" evidence="1">
    <location>
        <begin position="437"/>
        <end position="450"/>
    </location>
</feature>